<proteinExistence type="predicted"/>
<keyword evidence="2" id="KW-1185">Reference proteome</keyword>
<evidence type="ECO:0000313" key="2">
    <source>
        <dbReference type="Proteomes" id="UP000078046"/>
    </source>
</evidence>
<dbReference type="Proteomes" id="UP000078046">
    <property type="component" value="Unassembled WGS sequence"/>
</dbReference>
<organism evidence="1 2">
    <name type="scientific">Intoshia linei</name>
    <dbReference type="NCBI Taxonomy" id="1819745"/>
    <lineage>
        <taxon>Eukaryota</taxon>
        <taxon>Metazoa</taxon>
        <taxon>Spiralia</taxon>
        <taxon>Lophotrochozoa</taxon>
        <taxon>Mesozoa</taxon>
        <taxon>Orthonectida</taxon>
        <taxon>Rhopaluridae</taxon>
        <taxon>Intoshia</taxon>
    </lineage>
</organism>
<evidence type="ECO:0000313" key="1">
    <source>
        <dbReference type="EMBL" id="OAF67648.1"/>
    </source>
</evidence>
<reference evidence="1 2" key="1">
    <citation type="submission" date="2016-04" db="EMBL/GenBank/DDBJ databases">
        <title>The genome of Intoshia linei affirms orthonectids as highly simplified spiralians.</title>
        <authorList>
            <person name="Mikhailov K.V."/>
            <person name="Slusarev G.S."/>
            <person name="Nikitin M.A."/>
            <person name="Logacheva M.D."/>
            <person name="Penin A."/>
            <person name="Aleoshin V."/>
            <person name="Panchin Y.V."/>
        </authorList>
    </citation>
    <scope>NUCLEOTIDE SEQUENCE [LARGE SCALE GENOMIC DNA]</scope>
    <source>
        <strain evidence="1">Intl2013</strain>
        <tissue evidence="1">Whole animal</tissue>
    </source>
</reference>
<protein>
    <submittedName>
        <fullName evidence="1">Uncharacterized protein</fullName>
    </submittedName>
</protein>
<name>A0A177B050_9BILA</name>
<dbReference type="OrthoDB" id="2156856at2759"/>
<accession>A0A177B050</accession>
<sequence length="109" mass="12686">MEESAEKLETKLDDADLDRQEMCNPRIDREDYNDLMNDGTMISGTTFSKKWLHCTLVELLRQVQEKDINLPENLQNKLCIVWDISIHGCVQLILVYNQGCQTRRLRSTG</sequence>
<dbReference type="EMBL" id="LWCA01000608">
    <property type="protein sequence ID" value="OAF67648.1"/>
    <property type="molecule type" value="Genomic_DNA"/>
</dbReference>
<dbReference type="AlphaFoldDB" id="A0A177B050"/>
<comment type="caution">
    <text evidence="1">The sequence shown here is derived from an EMBL/GenBank/DDBJ whole genome shotgun (WGS) entry which is preliminary data.</text>
</comment>
<gene>
    <name evidence="1" type="ORF">A3Q56_04609</name>
</gene>